<protein>
    <recommendedName>
        <fullName evidence="1">Mutator-like transposase domain-containing protein</fullName>
    </recommendedName>
</protein>
<reference evidence="3" key="1">
    <citation type="submission" date="2021-02" db="EMBL/GenBank/DDBJ databases">
        <authorList>
            <person name="Nowell W R."/>
        </authorList>
    </citation>
    <scope>NUCLEOTIDE SEQUENCE</scope>
</reference>
<organism evidence="3 4">
    <name type="scientific">Rotaria sordida</name>
    <dbReference type="NCBI Taxonomy" id="392033"/>
    <lineage>
        <taxon>Eukaryota</taxon>
        <taxon>Metazoa</taxon>
        <taxon>Spiralia</taxon>
        <taxon>Gnathifera</taxon>
        <taxon>Rotifera</taxon>
        <taxon>Eurotatoria</taxon>
        <taxon>Bdelloidea</taxon>
        <taxon>Philodinida</taxon>
        <taxon>Philodinidae</taxon>
        <taxon>Rotaria</taxon>
    </lineage>
</organism>
<feature type="non-terminal residue" evidence="3">
    <location>
        <position position="1"/>
    </location>
</feature>
<dbReference type="Proteomes" id="UP000663854">
    <property type="component" value="Unassembled WGS sequence"/>
</dbReference>
<evidence type="ECO:0000313" key="3">
    <source>
        <dbReference type="EMBL" id="CAF1667049.1"/>
    </source>
</evidence>
<dbReference type="Pfam" id="PF20700">
    <property type="entry name" value="Mutator"/>
    <property type="match status" value="1"/>
</dbReference>
<dbReference type="InterPro" id="IPR049012">
    <property type="entry name" value="Mutator_transp_dom"/>
</dbReference>
<proteinExistence type="predicted"/>
<evidence type="ECO:0000259" key="1">
    <source>
        <dbReference type="Pfam" id="PF20700"/>
    </source>
</evidence>
<sequence length="110" mass="12131">MKRAVEEACETADSRQLTVSGDGSWQKRGFASLNGVAAVLSSCLTPKVLDIERMSKKCSVCDGARSIKQINKEQYEKIINNHNCQINFKGSAGAMEVDGIYRLFSRSVVR</sequence>
<gene>
    <name evidence="3" type="ORF">JXQ802_LOCUS56983</name>
    <name evidence="2" type="ORF">PYM288_LOCUS40401</name>
</gene>
<dbReference type="EMBL" id="CAJNOH010012384">
    <property type="protein sequence ID" value="CAF1534999.1"/>
    <property type="molecule type" value="Genomic_DNA"/>
</dbReference>
<evidence type="ECO:0000313" key="2">
    <source>
        <dbReference type="EMBL" id="CAF1534999.1"/>
    </source>
</evidence>
<dbReference type="AlphaFoldDB" id="A0A816FXL3"/>
<comment type="caution">
    <text evidence="3">The sequence shown here is derived from an EMBL/GenBank/DDBJ whole genome shotgun (WGS) entry which is preliminary data.</text>
</comment>
<evidence type="ECO:0000313" key="4">
    <source>
        <dbReference type="Proteomes" id="UP000663870"/>
    </source>
</evidence>
<name>A0A816FXL3_9BILA</name>
<accession>A0A816FXL3</accession>
<feature type="domain" description="Mutator-like transposase" evidence="1">
    <location>
        <begin position="11"/>
        <end position="107"/>
    </location>
</feature>
<dbReference type="Proteomes" id="UP000663870">
    <property type="component" value="Unassembled WGS sequence"/>
</dbReference>
<dbReference type="EMBL" id="CAJNOL010014258">
    <property type="protein sequence ID" value="CAF1667049.1"/>
    <property type="molecule type" value="Genomic_DNA"/>
</dbReference>
<keyword evidence="4" id="KW-1185">Reference proteome</keyword>